<sequence>MLVLPGRIVKIRIPLDDKASGEKKDGKYTFGFRFPQWQGKGRYANGVKKRARMIFYVKDEEGRLVFQYPITEIQRQDHCVISTRYEKRIPSEFQREIRQIIIHFV</sequence>
<keyword evidence="2" id="KW-1185">Reference proteome</keyword>
<reference evidence="1 2" key="1">
    <citation type="submission" date="2016-10" db="EMBL/GenBank/DDBJ databases">
        <authorList>
            <person name="de Groot N.N."/>
        </authorList>
    </citation>
    <scope>NUCLEOTIDE SEQUENCE [LARGE SCALE GENOMIC DNA]</scope>
    <source>
        <strain evidence="1 2">DSM 23126</strain>
    </source>
</reference>
<accession>A0A1H2XSS6</accession>
<organism evidence="1 2">
    <name type="scientific">Marinococcus luteus</name>
    <dbReference type="NCBI Taxonomy" id="1122204"/>
    <lineage>
        <taxon>Bacteria</taxon>
        <taxon>Bacillati</taxon>
        <taxon>Bacillota</taxon>
        <taxon>Bacilli</taxon>
        <taxon>Bacillales</taxon>
        <taxon>Bacillaceae</taxon>
        <taxon>Marinococcus</taxon>
    </lineage>
</organism>
<name>A0A1H2XSS6_9BACI</name>
<dbReference type="AlphaFoldDB" id="A0A1H2XSS6"/>
<dbReference type="Proteomes" id="UP000199488">
    <property type="component" value="Unassembled WGS sequence"/>
</dbReference>
<evidence type="ECO:0000313" key="1">
    <source>
        <dbReference type="EMBL" id="SDW95871.1"/>
    </source>
</evidence>
<gene>
    <name evidence="1" type="ORF">SAMN05421781_2899</name>
</gene>
<dbReference type="OrthoDB" id="2968773at2"/>
<dbReference type="STRING" id="1122204.SAMN05421781_2899"/>
<proteinExistence type="predicted"/>
<dbReference type="RefSeq" id="WP_091616585.1">
    <property type="nucleotide sequence ID" value="NZ_FNNC01000007.1"/>
</dbReference>
<dbReference type="EMBL" id="FNNC01000007">
    <property type="protein sequence ID" value="SDW95871.1"/>
    <property type="molecule type" value="Genomic_DNA"/>
</dbReference>
<evidence type="ECO:0000313" key="2">
    <source>
        <dbReference type="Proteomes" id="UP000199488"/>
    </source>
</evidence>
<protein>
    <submittedName>
        <fullName evidence="1">Uncharacterized protein</fullName>
    </submittedName>
</protein>